<dbReference type="AlphaFoldDB" id="A0A0F9W7Y6"/>
<dbReference type="GeneID" id="36319465"/>
<evidence type="ECO:0000256" key="5">
    <source>
        <dbReference type="RuleBase" id="RU000682"/>
    </source>
</evidence>
<evidence type="ECO:0000256" key="3">
    <source>
        <dbReference type="ARBA" id="ARBA00023242"/>
    </source>
</evidence>
<dbReference type="RefSeq" id="XP_024329593.1">
    <property type="nucleotide sequence ID" value="XM_024474541.1"/>
</dbReference>
<dbReference type="OrthoDB" id="10056939at2759"/>
<dbReference type="SMART" id="SM00389">
    <property type="entry name" value="HOX"/>
    <property type="match status" value="1"/>
</dbReference>
<feature type="DNA-binding region" description="Homeobox" evidence="4">
    <location>
        <begin position="90"/>
        <end position="149"/>
    </location>
</feature>
<evidence type="ECO:0000313" key="8">
    <source>
        <dbReference type="Proteomes" id="UP000034350"/>
    </source>
</evidence>
<name>A0A0F9W7Y6_9MICR</name>
<dbReference type="VEuPathDB" id="MicrosporidiaDB:AAJ76_2030002850"/>
<comment type="caution">
    <text evidence="7">The sequence shown here is derived from an EMBL/GenBank/DDBJ whole genome shotgun (WGS) entry which is preliminary data.</text>
</comment>
<reference evidence="7 8" key="1">
    <citation type="journal article" date="2015" name="Environ. Microbiol.">
        <title>Genome analyses suggest the presence of polyploidy and recent human-driven expansions in eight global populations of the honeybee pathogen Nosema ceranae.</title>
        <authorList>
            <person name="Pelin A."/>
            <person name="Selman M."/>
            <person name="Aris-Brosou S."/>
            <person name="Farinelli L."/>
            <person name="Corradi N."/>
        </authorList>
    </citation>
    <scope>NUCLEOTIDE SEQUENCE [LARGE SCALE GENOMIC DNA]</scope>
    <source>
        <strain evidence="7 8">PA08 1199</strain>
    </source>
</reference>
<dbReference type="EMBL" id="JPQZ01000203">
    <property type="protein sequence ID" value="KKO73851.1"/>
    <property type="molecule type" value="Genomic_DNA"/>
</dbReference>
<dbReference type="PANTHER" id="PTHR11850">
    <property type="entry name" value="HOMEOBOX PROTEIN TRANSCRIPTION FACTORS"/>
    <property type="match status" value="1"/>
</dbReference>
<dbReference type="VEuPathDB" id="MicrosporidiaDB:G9O61_00g015960"/>
<keyword evidence="2 4" id="KW-0371">Homeobox</keyword>
<dbReference type="InterPro" id="IPR017970">
    <property type="entry name" value="Homeobox_CS"/>
</dbReference>
<dbReference type="OMA" id="NCCKSIL"/>
<dbReference type="VEuPathDB" id="MicrosporidiaDB:NCER_101565"/>
<dbReference type="PROSITE" id="PS50071">
    <property type="entry name" value="HOMEOBOX_2"/>
    <property type="match status" value="1"/>
</dbReference>
<proteinExistence type="predicted"/>
<gene>
    <name evidence="7" type="ORF">AAJ76_2030002850</name>
</gene>
<dbReference type="CDD" id="cd00086">
    <property type="entry name" value="homeodomain"/>
    <property type="match status" value="1"/>
</dbReference>
<dbReference type="PROSITE" id="PS00027">
    <property type="entry name" value="HOMEOBOX_1"/>
    <property type="match status" value="1"/>
</dbReference>
<keyword evidence="8" id="KW-1185">Reference proteome</keyword>
<comment type="subcellular location">
    <subcellularLocation>
        <location evidence="4 5">Nucleus</location>
    </subcellularLocation>
</comment>
<evidence type="ECO:0000313" key="7">
    <source>
        <dbReference type="EMBL" id="KKO73851.1"/>
    </source>
</evidence>
<dbReference type="GO" id="GO:0000981">
    <property type="term" value="F:DNA-binding transcription factor activity, RNA polymerase II-specific"/>
    <property type="evidence" value="ECO:0007669"/>
    <property type="project" value="InterPro"/>
</dbReference>
<accession>A0A0F9W7Y6</accession>
<keyword evidence="3 4" id="KW-0539">Nucleus</keyword>
<dbReference type="GO" id="GO:0005634">
    <property type="term" value="C:nucleus"/>
    <property type="evidence" value="ECO:0007669"/>
    <property type="project" value="UniProtKB-SubCell"/>
</dbReference>
<feature type="domain" description="Homeobox" evidence="6">
    <location>
        <begin position="88"/>
        <end position="148"/>
    </location>
</feature>
<keyword evidence="1 4" id="KW-0238">DNA-binding</keyword>
<dbReference type="InterPro" id="IPR050224">
    <property type="entry name" value="TALE_homeobox"/>
</dbReference>
<dbReference type="SUPFAM" id="SSF46689">
    <property type="entry name" value="Homeodomain-like"/>
    <property type="match status" value="1"/>
</dbReference>
<dbReference type="InterPro" id="IPR001356">
    <property type="entry name" value="HD"/>
</dbReference>
<dbReference type="Gene3D" id="1.10.10.60">
    <property type="entry name" value="Homeodomain-like"/>
    <property type="match status" value="1"/>
</dbReference>
<organism evidence="7 8">
    <name type="scientific">Vairimorpha ceranae</name>
    <dbReference type="NCBI Taxonomy" id="40302"/>
    <lineage>
        <taxon>Eukaryota</taxon>
        <taxon>Fungi</taxon>
        <taxon>Fungi incertae sedis</taxon>
        <taxon>Microsporidia</taxon>
        <taxon>Nosematidae</taxon>
        <taxon>Vairimorpha</taxon>
    </lineage>
</organism>
<evidence type="ECO:0000259" key="6">
    <source>
        <dbReference type="PROSITE" id="PS50071"/>
    </source>
</evidence>
<dbReference type="Proteomes" id="UP000034350">
    <property type="component" value="Unassembled WGS sequence"/>
</dbReference>
<protein>
    <submittedName>
        <fullName evidence="7">Homeodomain protein class 2</fullName>
    </submittedName>
</protein>
<dbReference type="GO" id="GO:0003677">
    <property type="term" value="F:DNA binding"/>
    <property type="evidence" value="ECO:0007669"/>
    <property type="project" value="UniProtKB-UniRule"/>
</dbReference>
<sequence length="154" mass="18029">MMSSQNVVSKMNKIRLLYIEANNKINDQFDNLTTIFTSKNSTITPAVSIGTRLQIQEKLKAMREIAVNSINNIFENGIHLLPYSDIHSSRYSSSRRFSRNIVEFLEQSFSQNNYPTDFEKARLAKSCNLTIKQVNNWFTNKRNRNKMYQNCNKY</sequence>
<evidence type="ECO:0000256" key="4">
    <source>
        <dbReference type="PROSITE-ProRule" id="PRU00108"/>
    </source>
</evidence>
<dbReference type="Pfam" id="PF00046">
    <property type="entry name" value="Homeodomain"/>
    <property type="match status" value="1"/>
</dbReference>
<dbReference type="InterPro" id="IPR009057">
    <property type="entry name" value="Homeodomain-like_sf"/>
</dbReference>
<evidence type="ECO:0000256" key="1">
    <source>
        <dbReference type="ARBA" id="ARBA00023125"/>
    </source>
</evidence>
<evidence type="ECO:0000256" key="2">
    <source>
        <dbReference type="ARBA" id="ARBA00023155"/>
    </source>
</evidence>